<evidence type="ECO:0000313" key="3">
    <source>
        <dbReference type="Proteomes" id="UP000276215"/>
    </source>
</evidence>
<organism evidence="2 3">
    <name type="scientific">Choiromyces venosus 120613-1</name>
    <dbReference type="NCBI Taxonomy" id="1336337"/>
    <lineage>
        <taxon>Eukaryota</taxon>
        <taxon>Fungi</taxon>
        <taxon>Dikarya</taxon>
        <taxon>Ascomycota</taxon>
        <taxon>Pezizomycotina</taxon>
        <taxon>Pezizomycetes</taxon>
        <taxon>Pezizales</taxon>
        <taxon>Tuberaceae</taxon>
        <taxon>Choiromyces</taxon>
    </lineage>
</organism>
<gene>
    <name evidence="2" type="ORF">L873DRAFT_1073441</name>
</gene>
<sequence>MLYICLIIKDYMIDTLTDFGCFRQHIRLVAYCSILLLSIIIYDQPFFTFSCLVMSIRLPLIALVVGCSHLIDVPVSCKKLSSYQPIMALLCSFFVYLSFVSDIAVSFPITCMLLFLDLTSF</sequence>
<evidence type="ECO:0000256" key="1">
    <source>
        <dbReference type="SAM" id="Phobius"/>
    </source>
</evidence>
<proteinExistence type="predicted"/>
<dbReference type="Proteomes" id="UP000276215">
    <property type="component" value="Unassembled WGS sequence"/>
</dbReference>
<dbReference type="AlphaFoldDB" id="A0A3N4K386"/>
<reference evidence="2 3" key="1">
    <citation type="journal article" date="2018" name="Nat. Ecol. Evol.">
        <title>Pezizomycetes genomes reveal the molecular basis of ectomycorrhizal truffle lifestyle.</title>
        <authorList>
            <person name="Murat C."/>
            <person name="Payen T."/>
            <person name="Noel B."/>
            <person name="Kuo A."/>
            <person name="Morin E."/>
            <person name="Chen J."/>
            <person name="Kohler A."/>
            <person name="Krizsan K."/>
            <person name="Balestrini R."/>
            <person name="Da Silva C."/>
            <person name="Montanini B."/>
            <person name="Hainaut M."/>
            <person name="Levati E."/>
            <person name="Barry K.W."/>
            <person name="Belfiori B."/>
            <person name="Cichocki N."/>
            <person name="Clum A."/>
            <person name="Dockter R.B."/>
            <person name="Fauchery L."/>
            <person name="Guy J."/>
            <person name="Iotti M."/>
            <person name="Le Tacon F."/>
            <person name="Lindquist E.A."/>
            <person name="Lipzen A."/>
            <person name="Malagnac F."/>
            <person name="Mello A."/>
            <person name="Molinier V."/>
            <person name="Miyauchi S."/>
            <person name="Poulain J."/>
            <person name="Riccioni C."/>
            <person name="Rubini A."/>
            <person name="Sitrit Y."/>
            <person name="Splivallo R."/>
            <person name="Traeger S."/>
            <person name="Wang M."/>
            <person name="Zifcakova L."/>
            <person name="Wipf D."/>
            <person name="Zambonelli A."/>
            <person name="Paolocci F."/>
            <person name="Nowrousian M."/>
            <person name="Ottonello S."/>
            <person name="Baldrian P."/>
            <person name="Spatafora J.W."/>
            <person name="Henrissat B."/>
            <person name="Nagy L.G."/>
            <person name="Aury J.M."/>
            <person name="Wincker P."/>
            <person name="Grigoriev I.V."/>
            <person name="Bonfante P."/>
            <person name="Martin F.M."/>
        </authorList>
    </citation>
    <scope>NUCLEOTIDE SEQUENCE [LARGE SCALE GENOMIC DNA]</scope>
    <source>
        <strain evidence="2 3">120613-1</strain>
    </source>
</reference>
<keyword evidence="1" id="KW-1133">Transmembrane helix</keyword>
<name>A0A3N4K386_9PEZI</name>
<keyword evidence="1" id="KW-0812">Transmembrane</keyword>
<feature type="transmembrane region" description="Helical" evidence="1">
    <location>
        <begin position="49"/>
        <end position="71"/>
    </location>
</feature>
<keyword evidence="1" id="KW-0472">Membrane</keyword>
<feature type="transmembrane region" description="Helical" evidence="1">
    <location>
        <begin position="25"/>
        <end position="42"/>
    </location>
</feature>
<keyword evidence="3" id="KW-1185">Reference proteome</keyword>
<evidence type="ECO:0000313" key="2">
    <source>
        <dbReference type="EMBL" id="RPB05036.1"/>
    </source>
</evidence>
<feature type="transmembrane region" description="Helical" evidence="1">
    <location>
        <begin position="83"/>
        <end position="116"/>
    </location>
</feature>
<protein>
    <submittedName>
        <fullName evidence="2">Uncharacterized protein</fullName>
    </submittedName>
</protein>
<accession>A0A3N4K386</accession>
<dbReference type="EMBL" id="ML120355">
    <property type="protein sequence ID" value="RPB05036.1"/>
    <property type="molecule type" value="Genomic_DNA"/>
</dbReference>